<evidence type="ECO:0000256" key="1">
    <source>
        <dbReference type="SAM" id="MobiDB-lite"/>
    </source>
</evidence>
<feature type="compositionally biased region" description="Acidic residues" evidence="1">
    <location>
        <begin position="177"/>
        <end position="194"/>
    </location>
</feature>
<keyword evidence="2" id="KW-1133">Transmembrane helix</keyword>
<dbReference type="EMBL" id="UXAV01000042">
    <property type="protein sequence ID" value="VDC29687.1"/>
    <property type="molecule type" value="Genomic_DNA"/>
</dbReference>
<dbReference type="Pfam" id="PF13413">
    <property type="entry name" value="HTH_25"/>
    <property type="match status" value="1"/>
</dbReference>
<feature type="transmembrane region" description="Helical" evidence="2">
    <location>
        <begin position="126"/>
        <end position="143"/>
    </location>
</feature>
<keyword evidence="2" id="KW-0812">Transmembrane</keyword>
<dbReference type="SUPFAM" id="SSF47413">
    <property type="entry name" value="lambda repressor-like DNA-binding domains"/>
    <property type="match status" value="1"/>
</dbReference>
<dbReference type="Pfam" id="PF13464">
    <property type="entry name" value="RodZ_C"/>
    <property type="match status" value="1"/>
</dbReference>
<dbReference type="InterPro" id="IPR010982">
    <property type="entry name" value="Lambda_DNA-bd_dom_sf"/>
</dbReference>
<dbReference type="PROSITE" id="PS50943">
    <property type="entry name" value="HTH_CROC1"/>
    <property type="match status" value="1"/>
</dbReference>
<keyword evidence="2" id="KW-0472">Membrane</keyword>
<evidence type="ECO:0000313" key="5">
    <source>
        <dbReference type="Proteomes" id="UP000270468"/>
    </source>
</evidence>
<accession>A0A3P5XLM2</accession>
<feature type="domain" description="HTH cro/C1-type" evidence="3">
    <location>
        <begin position="22"/>
        <end position="56"/>
    </location>
</feature>
<dbReference type="CDD" id="cd00093">
    <property type="entry name" value="HTH_XRE"/>
    <property type="match status" value="1"/>
</dbReference>
<dbReference type="PANTHER" id="PTHR34475:SF1">
    <property type="entry name" value="CYTOSKELETON PROTEIN RODZ"/>
    <property type="match status" value="1"/>
</dbReference>
<dbReference type="InterPro" id="IPR050400">
    <property type="entry name" value="Bact_Cytoskel_RodZ"/>
</dbReference>
<dbReference type="InterPro" id="IPR001387">
    <property type="entry name" value="Cro/C1-type_HTH"/>
</dbReference>
<dbReference type="GO" id="GO:0003677">
    <property type="term" value="F:DNA binding"/>
    <property type="evidence" value="ECO:0007669"/>
    <property type="project" value="InterPro"/>
</dbReference>
<evidence type="ECO:0000313" key="4">
    <source>
        <dbReference type="EMBL" id="VDC29687.1"/>
    </source>
</evidence>
<name>A0A3P5XLM2_9BACL</name>
<dbReference type="Gene3D" id="1.10.260.40">
    <property type="entry name" value="lambda repressor-like DNA-binding domains"/>
    <property type="match status" value="1"/>
</dbReference>
<reference evidence="4 5" key="1">
    <citation type="submission" date="2018-11" db="EMBL/GenBank/DDBJ databases">
        <authorList>
            <person name="Criscuolo A."/>
        </authorList>
    </citation>
    <scope>NUCLEOTIDE SEQUENCE [LARGE SCALE GENOMIC DNA]</scope>
    <source>
        <strain evidence="4">ATB-66</strain>
    </source>
</reference>
<evidence type="ECO:0000259" key="3">
    <source>
        <dbReference type="PROSITE" id="PS50943"/>
    </source>
</evidence>
<dbReference type="Proteomes" id="UP000270468">
    <property type="component" value="Unassembled WGS sequence"/>
</dbReference>
<evidence type="ECO:0000256" key="2">
    <source>
        <dbReference type="SAM" id="Phobius"/>
    </source>
</evidence>
<feature type="region of interest" description="Disordered" evidence="1">
    <location>
        <begin position="154"/>
        <end position="201"/>
    </location>
</feature>
<sequence>MDRAYLIFDRQVFLVTGLGDRLKEARTAKGFTLEDLQTITKIQKRYLSGIENEDYSMMPGSFYVRAFIKQYAEAVGLDSDEMLSMYKNTSSDALPEAETGQLTSTTLTRKRGLSNSNRLNEIMPKIIVALFIIVIIVVVWVLWQKTSSTKPMDDLETEQTITLDNKKPDSSKTDGNPAEDEDESVEEPETETETEPDKVEQSLVHEGMTGETATYTLTDADAFLLEIKTSDDSWIGVRDSSQQERLPNGARVLKAGESVEVDVSDSTSARIRVGRTQSTEIYVNGELLDYESDLVTQNIMIEYKKGQ</sequence>
<dbReference type="AlphaFoldDB" id="A0A3P5XLM2"/>
<proteinExistence type="predicted"/>
<dbReference type="PANTHER" id="PTHR34475">
    <property type="match status" value="1"/>
</dbReference>
<dbReference type="InterPro" id="IPR025194">
    <property type="entry name" value="RodZ-like_C"/>
</dbReference>
<gene>
    <name evidence="4" type="ORF">FILTAD_02242</name>
</gene>
<protein>
    <submittedName>
        <fullName evidence="4">Cytoskeletal protein RodZ</fullName>
    </submittedName>
</protein>
<keyword evidence="5" id="KW-1185">Reference proteome</keyword>
<organism evidence="4 5">
    <name type="scientific">Filibacter tadaridae</name>
    <dbReference type="NCBI Taxonomy" id="2483811"/>
    <lineage>
        <taxon>Bacteria</taxon>
        <taxon>Bacillati</taxon>
        <taxon>Bacillota</taxon>
        <taxon>Bacilli</taxon>
        <taxon>Bacillales</taxon>
        <taxon>Caryophanaceae</taxon>
        <taxon>Filibacter</taxon>
    </lineage>
</organism>